<comment type="caution">
    <text evidence="2">The sequence shown here is derived from an EMBL/GenBank/DDBJ whole genome shotgun (WGS) entry which is preliminary data.</text>
</comment>
<dbReference type="EMBL" id="JAHWXT010000001">
    <property type="protein sequence ID" value="MCF0263548.1"/>
    <property type="molecule type" value="Genomic_DNA"/>
</dbReference>
<dbReference type="AlphaFoldDB" id="A0A8X8GIU3"/>
<evidence type="ECO:0000256" key="1">
    <source>
        <dbReference type="SAM" id="SignalP"/>
    </source>
</evidence>
<evidence type="ECO:0000313" key="2">
    <source>
        <dbReference type="EMBL" id="MCF0263548.1"/>
    </source>
</evidence>
<gene>
    <name evidence="2" type="ORF">KW868_03590</name>
</gene>
<accession>A0A8X8GIU3</accession>
<sequence length="153" mass="16862">MKLTRICTLLILPIVLTACQSSTVNKLIRDLPSPDGRFHVEVLQCRANDVMFGGATQVQISVLKKGETEKCRSFIHALAQFDVRTIDFGAKDNALHIAWLSDTELSAWHRSFATSQGKNYIGPDVQQSQANSPIKVIFSPLAAQIGIPSQIKK</sequence>
<dbReference type="RefSeq" id="WP_056516384.1">
    <property type="nucleotide sequence ID" value="NZ_BKVV01000012.1"/>
</dbReference>
<organism evidence="2 3">
    <name type="scientific">Acinetobacter guillouiae</name>
    <name type="common">Acinetobacter genomosp. 11</name>
    <dbReference type="NCBI Taxonomy" id="106649"/>
    <lineage>
        <taxon>Bacteria</taxon>
        <taxon>Pseudomonadati</taxon>
        <taxon>Pseudomonadota</taxon>
        <taxon>Gammaproteobacteria</taxon>
        <taxon>Moraxellales</taxon>
        <taxon>Moraxellaceae</taxon>
        <taxon>Acinetobacter</taxon>
    </lineage>
</organism>
<feature type="signal peptide" evidence="1">
    <location>
        <begin position="1"/>
        <end position="18"/>
    </location>
</feature>
<name>A0A8X8GIU3_ACIGI</name>
<dbReference type="PROSITE" id="PS51257">
    <property type="entry name" value="PROKAR_LIPOPROTEIN"/>
    <property type="match status" value="1"/>
</dbReference>
<keyword evidence="1" id="KW-0732">Signal</keyword>
<dbReference type="Proteomes" id="UP000887320">
    <property type="component" value="Unassembled WGS sequence"/>
</dbReference>
<feature type="chain" id="PRO_5036455582" description="Lipoprotein" evidence="1">
    <location>
        <begin position="19"/>
        <end position="153"/>
    </location>
</feature>
<evidence type="ECO:0008006" key="4">
    <source>
        <dbReference type="Google" id="ProtNLM"/>
    </source>
</evidence>
<proteinExistence type="predicted"/>
<protein>
    <recommendedName>
        <fullName evidence="4">Lipoprotein</fullName>
    </recommendedName>
</protein>
<evidence type="ECO:0000313" key="3">
    <source>
        <dbReference type="Proteomes" id="UP000887320"/>
    </source>
</evidence>
<reference evidence="2" key="1">
    <citation type="submission" date="2021-07" db="EMBL/GenBank/DDBJ databases">
        <authorList>
            <person name="Fernandez M."/>
            <person name="Pereira P."/>
            <person name="Torres Tejerizo G.A."/>
            <person name="Gonzalez P."/>
            <person name="Agostini E."/>
        </authorList>
    </citation>
    <scope>NUCLEOTIDE SEQUENCE</scope>
    <source>
        <strain evidence="2">SFC 500-1A</strain>
    </source>
</reference>